<dbReference type="Proteomes" id="UP000516361">
    <property type="component" value="Chromosome"/>
</dbReference>
<dbReference type="Gene3D" id="3.40.50.2300">
    <property type="match status" value="2"/>
</dbReference>
<dbReference type="SUPFAM" id="SSF53822">
    <property type="entry name" value="Periplasmic binding protein-like I"/>
    <property type="match status" value="1"/>
</dbReference>
<evidence type="ECO:0008006" key="3">
    <source>
        <dbReference type="Google" id="ProtNLM"/>
    </source>
</evidence>
<dbReference type="KEGG" id="ocy:OSSY52_21420"/>
<keyword evidence="2" id="KW-1185">Reference proteome</keyword>
<organism evidence="1 2">
    <name type="scientific">Tepiditoga spiralis</name>
    <dbReference type="NCBI Taxonomy" id="2108365"/>
    <lineage>
        <taxon>Bacteria</taxon>
        <taxon>Thermotogati</taxon>
        <taxon>Thermotogota</taxon>
        <taxon>Thermotogae</taxon>
        <taxon>Petrotogales</taxon>
        <taxon>Petrotogaceae</taxon>
        <taxon>Tepiditoga</taxon>
    </lineage>
</organism>
<accession>A0A7G1G6D8</accession>
<sequence length="326" mass="37547">MKKFLILLISVFIIISIFVFLPKKKTIAVFNLFTNDLESYPREAIETAIKNGIGKNFKIVYIPYDSVEREEVRSIFKTSLNKYKFKYFIHATSSTIFSYIDDIVKEKKIFGIGSTVTSPKVIGKNPYFYSISISDDLQSKLIAKEISKSSTSVLIIKSDKNSVYINTYINLFLKNFNGKYEITNYQNINLNNKINAVLLLLEPKNAALAVQKIKNIYPNALIYGSDYIDNEQFREYGGSSIKGTKIFLLYNRDYAKKTIKDNKYLNTSFINTYDSYSFLTYLINKYHSPENISKNIRGETFTGLGGKFKINKQGFTEREPSFLIIK</sequence>
<dbReference type="RefSeq" id="WP_190614860.1">
    <property type="nucleotide sequence ID" value="NZ_AP018712.1"/>
</dbReference>
<dbReference type="CDD" id="cd06268">
    <property type="entry name" value="PBP1_ABC_transporter_LIVBP-like"/>
    <property type="match status" value="1"/>
</dbReference>
<dbReference type="InParanoid" id="A0A7G1G6D8"/>
<proteinExistence type="predicted"/>
<dbReference type="AlphaFoldDB" id="A0A7G1G6D8"/>
<reference evidence="1 2" key="1">
    <citation type="submission" date="2018-06" db="EMBL/GenBank/DDBJ databases">
        <title>Genome sequencing of Oceanotoga sp. sy52.</title>
        <authorList>
            <person name="Mori K."/>
        </authorList>
    </citation>
    <scope>NUCLEOTIDE SEQUENCE [LARGE SCALE GENOMIC DNA]</scope>
    <source>
        <strain evidence="2">sy52</strain>
    </source>
</reference>
<dbReference type="InterPro" id="IPR028082">
    <property type="entry name" value="Peripla_BP_I"/>
</dbReference>
<dbReference type="EMBL" id="AP018712">
    <property type="protein sequence ID" value="BBE32001.1"/>
    <property type="molecule type" value="Genomic_DNA"/>
</dbReference>
<name>A0A7G1G6D8_9BACT</name>
<evidence type="ECO:0000313" key="1">
    <source>
        <dbReference type="EMBL" id="BBE32001.1"/>
    </source>
</evidence>
<protein>
    <recommendedName>
        <fullName evidence="3">Leucine-binding protein domain-containing protein</fullName>
    </recommendedName>
</protein>
<gene>
    <name evidence="1" type="ORF">OSSY52_21420</name>
</gene>
<evidence type="ECO:0000313" key="2">
    <source>
        <dbReference type="Proteomes" id="UP000516361"/>
    </source>
</evidence>